<sequence>MSAQTSTSTSNQRMCLPPEIWHYVGQYIPLEDLKRLYGVNLLFFDLSMDAMYRSIVFGNINDLKIHQLDSLKDPKIACRVRSLSIPVNVERNHYEKQEAAPRPPSSFEKAFRRLFRRTRQVKPDPKQVERAAIAEMIAQVIPLMPNVERYTLSWSACSDPLPPYHEVAWRTFSPNLVDIALTVNTALAPHIGILSSFKFPRLESLSIQIDEDFKGPPTPWMKLVECQKTLASFVSPSRSTLKKLRMRSSLLPLAELYSPLPEFENLVVLGVEMTVHMEAGDARSFPILVIGKQASHLEELDIRIGGDDDVRPIIQSFPCFCMKDLRIPKLTTLTISAQLLNTLEHEQQIATFFRIHSSTLRILHIRGLWLASNSVAHPGLATVLDNSRALTTLSLVSEYLQASHLGLLASSLPQLERLTLNIEYVLSNTGSDAASPSDIFPKWHEVTDYMHPFVDDIKQDLSLQQWHLQDITIQRQSCCGILVLWGLMKLCRIHS</sequence>
<evidence type="ECO:0000313" key="1">
    <source>
        <dbReference type="EMBL" id="CAA7268404.1"/>
    </source>
</evidence>
<evidence type="ECO:0000313" key="2">
    <source>
        <dbReference type="Proteomes" id="UP000467700"/>
    </source>
</evidence>
<dbReference type="Gene3D" id="3.80.10.10">
    <property type="entry name" value="Ribonuclease Inhibitor"/>
    <property type="match status" value="1"/>
</dbReference>
<dbReference type="Proteomes" id="UP000467700">
    <property type="component" value="Unassembled WGS sequence"/>
</dbReference>
<dbReference type="InterPro" id="IPR032675">
    <property type="entry name" value="LRR_dom_sf"/>
</dbReference>
<keyword evidence="2" id="KW-1185">Reference proteome</keyword>
<proteinExistence type="predicted"/>
<evidence type="ECO:0008006" key="3">
    <source>
        <dbReference type="Google" id="ProtNLM"/>
    </source>
</evidence>
<dbReference type="SUPFAM" id="SSF52047">
    <property type="entry name" value="RNI-like"/>
    <property type="match status" value="1"/>
</dbReference>
<gene>
    <name evidence="1" type="ORF">AAE3_LOCUS10623</name>
</gene>
<organism evidence="1 2">
    <name type="scientific">Cyclocybe aegerita</name>
    <name type="common">Black poplar mushroom</name>
    <name type="synonym">Agrocybe aegerita</name>
    <dbReference type="NCBI Taxonomy" id="1973307"/>
    <lineage>
        <taxon>Eukaryota</taxon>
        <taxon>Fungi</taxon>
        <taxon>Dikarya</taxon>
        <taxon>Basidiomycota</taxon>
        <taxon>Agaricomycotina</taxon>
        <taxon>Agaricomycetes</taxon>
        <taxon>Agaricomycetidae</taxon>
        <taxon>Agaricales</taxon>
        <taxon>Agaricineae</taxon>
        <taxon>Bolbitiaceae</taxon>
        <taxon>Cyclocybe</taxon>
    </lineage>
</organism>
<dbReference type="OrthoDB" id="3071584at2759"/>
<name>A0A8S0VZC4_CYCAE</name>
<accession>A0A8S0VZC4</accession>
<comment type="caution">
    <text evidence="1">The sequence shown here is derived from an EMBL/GenBank/DDBJ whole genome shotgun (WGS) entry which is preliminary data.</text>
</comment>
<dbReference type="AlphaFoldDB" id="A0A8S0VZC4"/>
<dbReference type="EMBL" id="CACVBS010000068">
    <property type="protein sequence ID" value="CAA7268404.1"/>
    <property type="molecule type" value="Genomic_DNA"/>
</dbReference>
<reference evidence="1 2" key="1">
    <citation type="submission" date="2020-01" db="EMBL/GenBank/DDBJ databases">
        <authorList>
            <person name="Gupta K D."/>
        </authorList>
    </citation>
    <scope>NUCLEOTIDE SEQUENCE [LARGE SCALE GENOMIC DNA]</scope>
</reference>
<protein>
    <recommendedName>
        <fullName evidence="3">F-box domain-containing protein</fullName>
    </recommendedName>
</protein>